<protein>
    <submittedName>
        <fullName evidence="1">Uncharacterized protein</fullName>
    </submittedName>
</protein>
<dbReference type="Proteomes" id="UP000243499">
    <property type="component" value="Chromosome 4"/>
</dbReference>
<name>A0A2T8JDN1_9POAL</name>
<dbReference type="Gramene" id="PVH48026">
    <property type="protein sequence ID" value="PVH48026"/>
    <property type="gene ID" value="PAHAL_4G223100"/>
</dbReference>
<dbReference type="AlphaFoldDB" id="A0A2T8JDN1"/>
<gene>
    <name evidence="1" type="ORF">PAHAL_4G223100</name>
</gene>
<dbReference type="EMBL" id="CM008049">
    <property type="protein sequence ID" value="PVH48026.1"/>
    <property type="molecule type" value="Genomic_DNA"/>
</dbReference>
<organism evidence="1">
    <name type="scientific">Panicum hallii</name>
    <dbReference type="NCBI Taxonomy" id="206008"/>
    <lineage>
        <taxon>Eukaryota</taxon>
        <taxon>Viridiplantae</taxon>
        <taxon>Streptophyta</taxon>
        <taxon>Embryophyta</taxon>
        <taxon>Tracheophyta</taxon>
        <taxon>Spermatophyta</taxon>
        <taxon>Magnoliopsida</taxon>
        <taxon>Liliopsida</taxon>
        <taxon>Poales</taxon>
        <taxon>Poaceae</taxon>
        <taxon>PACMAD clade</taxon>
        <taxon>Panicoideae</taxon>
        <taxon>Panicodae</taxon>
        <taxon>Paniceae</taxon>
        <taxon>Panicinae</taxon>
        <taxon>Panicum</taxon>
        <taxon>Panicum sect. Panicum</taxon>
    </lineage>
</organism>
<sequence>MQTRHRPSFFCTGTTLEIHSTYLHGLMKPATNIFSTSFLTSSRTSAFICHARCWNGRNLGLRGSRCSIILLSNPGISV</sequence>
<accession>A0A2T8JDN1</accession>
<proteinExistence type="predicted"/>
<evidence type="ECO:0000313" key="1">
    <source>
        <dbReference type="EMBL" id="PVH48026.1"/>
    </source>
</evidence>
<reference evidence="1" key="1">
    <citation type="submission" date="2018-04" db="EMBL/GenBank/DDBJ databases">
        <title>WGS assembly of Panicum hallii.</title>
        <authorList>
            <person name="Lovell J."/>
            <person name="Jenkins J."/>
            <person name="Lowry D."/>
            <person name="Mamidi S."/>
            <person name="Sreedasyam A."/>
            <person name="Weng X."/>
            <person name="Barry K."/>
            <person name="Bonette J."/>
            <person name="Campitelli B."/>
            <person name="Daum C."/>
            <person name="Gordon S."/>
            <person name="Gould B."/>
            <person name="Lipzen A."/>
            <person name="Macqueen A."/>
            <person name="Palacio-Mejia J."/>
            <person name="Plott C."/>
            <person name="Shakirov E."/>
            <person name="Shu S."/>
            <person name="Yoshinaga Y."/>
            <person name="Zane M."/>
            <person name="Rokhsar D."/>
            <person name="Grimwood J."/>
            <person name="Schmutz J."/>
            <person name="Juenger T."/>
        </authorList>
    </citation>
    <scope>NUCLEOTIDE SEQUENCE [LARGE SCALE GENOMIC DNA]</scope>
    <source>
        <strain evidence="1">FIL2</strain>
    </source>
</reference>